<evidence type="ECO:0000313" key="3">
    <source>
        <dbReference type="Proteomes" id="UP000264071"/>
    </source>
</evidence>
<dbReference type="EMBL" id="DPIY01000012">
    <property type="protein sequence ID" value="HCT58972.1"/>
    <property type="molecule type" value="Genomic_DNA"/>
</dbReference>
<reference evidence="2 3" key="1">
    <citation type="journal article" date="2018" name="Nat. Biotechnol.">
        <title>A standardized bacterial taxonomy based on genome phylogeny substantially revises the tree of life.</title>
        <authorList>
            <person name="Parks D.H."/>
            <person name="Chuvochina M."/>
            <person name="Waite D.W."/>
            <person name="Rinke C."/>
            <person name="Skarshewski A."/>
            <person name="Chaumeil P.A."/>
            <person name="Hugenholtz P."/>
        </authorList>
    </citation>
    <scope>NUCLEOTIDE SEQUENCE [LARGE SCALE GENOMIC DNA]</scope>
    <source>
        <strain evidence="2">UBA8844</strain>
    </source>
</reference>
<protein>
    <submittedName>
        <fullName evidence="2">Mersacidin/lichenicidin family type 2 lantibiotic</fullName>
    </submittedName>
</protein>
<dbReference type="GO" id="GO:0042742">
    <property type="term" value="P:defense response to bacterium"/>
    <property type="evidence" value="ECO:0007669"/>
    <property type="project" value="InterPro"/>
</dbReference>
<dbReference type="NCBIfam" id="TIGR03898">
    <property type="entry name" value="lanti_MRSA_kill"/>
    <property type="match status" value="1"/>
</dbReference>
<feature type="region of interest" description="Disordered" evidence="1">
    <location>
        <begin position="1"/>
        <end position="32"/>
    </location>
</feature>
<comment type="caution">
    <text evidence="2">The sequence shown here is derived from an EMBL/GenBank/DDBJ whole genome shotgun (WGS) entry which is preliminary data.</text>
</comment>
<proteinExistence type="predicted"/>
<dbReference type="InterPro" id="IPR027635">
    <property type="entry name" value="Lantibiotic2_lead_pep_dom"/>
</dbReference>
<organism evidence="2 3">
    <name type="scientific">Gemmatimonas aurantiaca</name>
    <dbReference type="NCBI Taxonomy" id="173480"/>
    <lineage>
        <taxon>Bacteria</taxon>
        <taxon>Pseudomonadati</taxon>
        <taxon>Gemmatimonadota</taxon>
        <taxon>Gemmatimonadia</taxon>
        <taxon>Gemmatimonadales</taxon>
        <taxon>Gemmatimonadaceae</taxon>
        <taxon>Gemmatimonas</taxon>
    </lineage>
</organism>
<dbReference type="Proteomes" id="UP000264071">
    <property type="component" value="Unassembled WGS sequence"/>
</dbReference>
<name>A0A3D4VE27_9BACT</name>
<evidence type="ECO:0000256" key="1">
    <source>
        <dbReference type="SAM" id="MobiDB-lite"/>
    </source>
</evidence>
<gene>
    <name evidence="2" type="ORF">DGD08_17365</name>
</gene>
<sequence length="130" mass="13688">MTHRPHLGGAPQPTGRRAAAPGGDRLCPHHDPMGAPMTDTLIRAWKDQHFRDSLPHATRAALPANPAGELANIDPEVGAAVGGESRTEFLLTLGCCQGFTQFCGAFTGGSVCTSDCMTIWLTTDAICAMK</sequence>
<dbReference type="AlphaFoldDB" id="A0A3D4VE27"/>
<evidence type="ECO:0000313" key="2">
    <source>
        <dbReference type="EMBL" id="HCT58972.1"/>
    </source>
</evidence>
<accession>A0A3D4VE27</accession>